<sequence>MNLPFTLTAVILGCATPASADPAEIVDAVARPDASGWTISVTIRHADTGWEDFADGWRVELADGTILATRKIRHPHVVEQPFTRSEMGIAIPPDAGSVRIRARTSPEGWGGQTVELRIPDHS</sequence>
<dbReference type="EMBL" id="QKZL01000009">
    <property type="protein sequence ID" value="PZX15726.1"/>
    <property type="molecule type" value="Genomic_DNA"/>
</dbReference>
<reference evidence="2 3" key="1">
    <citation type="submission" date="2018-06" db="EMBL/GenBank/DDBJ databases">
        <title>Genomic Encyclopedia of Archaeal and Bacterial Type Strains, Phase II (KMG-II): from individual species to whole genera.</title>
        <authorList>
            <person name="Goeker M."/>
        </authorList>
    </citation>
    <scope>NUCLEOTIDE SEQUENCE [LARGE SCALE GENOMIC DNA]</scope>
    <source>
        <strain evidence="2 3">DSM 22009</strain>
    </source>
</reference>
<organism evidence="2 3">
    <name type="scientific">Palleronia aestuarii</name>
    <dbReference type="NCBI Taxonomy" id="568105"/>
    <lineage>
        <taxon>Bacteria</taxon>
        <taxon>Pseudomonadati</taxon>
        <taxon>Pseudomonadota</taxon>
        <taxon>Alphaproteobacteria</taxon>
        <taxon>Rhodobacterales</taxon>
        <taxon>Roseobacteraceae</taxon>
        <taxon>Palleronia</taxon>
    </lineage>
</organism>
<keyword evidence="1" id="KW-0732">Signal</keyword>
<comment type="caution">
    <text evidence="2">The sequence shown here is derived from an EMBL/GenBank/DDBJ whole genome shotgun (WGS) entry which is preliminary data.</text>
</comment>
<feature type="signal peptide" evidence="1">
    <location>
        <begin position="1"/>
        <end position="20"/>
    </location>
</feature>
<evidence type="ECO:0000313" key="2">
    <source>
        <dbReference type="EMBL" id="PZX15726.1"/>
    </source>
</evidence>
<accession>A0A2W7NR60</accession>
<dbReference type="Proteomes" id="UP000248916">
    <property type="component" value="Unassembled WGS sequence"/>
</dbReference>
<name>A0A2W7NR60_9RHOB</name>
<dbReference type="AlphaFoldDB" id="A0A2W7NR60"/>
<proteinExistence type="predicted"/>
<evidence type="ECO:0000256" key="1">
    <source>
        <dbReference type="SAM" id="SignalP"/>
    </source>
</evidence>
<gene>
    <name evidence="2" type="ORF">LX81_02358</name>
</gene>
<feature type="chain" id="PRO_5016182326" description="Secreted protein" evidence="1">
    <location>
        <begin position="21"/>
        <end position="122"/>
    </location>
</feature>
<evidence type="ECO:0000313" key="3">
    <source>
        <dbReference type="Proteomes" id="UP000248916"/>
    </source>
</evidence>
<dbReference type="RefSeq" id="WP_234822588.1">
    <property type="nucleotide sequence ID" value="NZ_QKZL01000009.1"/>
</dbReference>
<evidence type="ECO:0008006" key="4">
    <source>
        <dbReference type="Google" id="ProtNLM"/>
    </source>
</evidence>
<keyword evidence="3" id="KW-1185">Reference proteome</keyword>
<protein>
    <recommendedName>
        <fullName evidence="4">Secreted protein</fullName>
    </recommendedName>
</protein>